<sequence>MGAQLSETRLVYIAPRLGVGGVGDYADDVVDAVRPYFADVLEYRHEGPGRSSVADLRAHRREIRELVARARSQGPTIVHAELSGGALVPFWGIAGLPDDVPVSATVHDPPHPIWWPARTRFMADHWLINHAVHFPFRGVSHRVQRKWLRATTLFVLTESGARSVPPDYPDARVVQIPHLVSERRLGKPPEERPLNVGFFGLVYRGKGFDQVSLLRERLPAEIGIRVAGRGTETLPQTDGIEIVGGVEDEAEDAFFDSVRAIAMPYGKRSPYGMGYPASGVMSRAIAYGTPVICSDHGALGDMTGAQGITVLRGLPEDDADAVADAFAGAIRNLLPDTGAIATAGENVRTERAASSGAEVAKAFAAAWTDMLGHPG</sequence>
<keyword evidence="2" id="KW-1185">Reference proteome</keyword>
<comment type="caution">
    <text evidence="1">The sequence shown here is derived from an EMBL/GenBank/DDBJ whole genome shotgun (WGS) entry which is preliminary data.</text>
</comment>
<name>A0ABQ1UWC4_9NOCA</name>
<dbReference type="RefSeq" id="WP_188490034.1">
    <property type="nucleotide sequence ID" value="NZ_BMCS01000001.1"/>
</dbReference>
<evidence type="ECO:0008006" key="3">
    <source>
        <dbReference type="Google" id="ProtNLM"/>
    </source>
</evidence>
<gene>
    <name evidence="1" type="ORF">GCM10007298_25500</name>
</gene>
<protein>
    <recommendedName>
        <fullName evidence="3">Glycosyltransferase involved in cell wall biosynthesis</fullName>
    </recommendedName>
</protein>
<accession>A0ABQ1UWC4</accession>
<dbReference type="Proteomes" id="UP000632454">
    <property type="component" value="Unassembled WGS sequence"/>
</dbReference>
<dbReference type="Gene3D" id="3.40.50.2000">
    <property type="entry name" value="Glycogen Phosphorylase B"/>
    <property type="match status" value="2"/>
</dbReference>
<organism evidence="1 2">
    <name type="scientific">Williamsia phyllosphaerae</name>
    <dbReference type="NCBI Taxonomy" id="885042"/>
    <lineage>
        <taxon>Bacteria</taxon>
        <taxon>Bacillati</taxon>
        <taxon>Actinomycetota</taxon>
        <taxon>Actinomycetes</taxon>
        <taxon>Mycobacteriales</taxon>
        <taxon>Nocardiaceae</taxon>
        <taxon>Williamsia</taxon>
    </lineage>
</organism>
<evidence type="ECO:0000313" key="1">
    <source>
        <dbReference type="EMBL" id="GGF28591.1"/>
    </source>
</evidence>
<dbReference type="EMBL" id="BMCS01000001">
    <property type="protein sequence ID" value="GGF28591.1"/>
    <property type="molecule type" value="Genomic_DNA"/>
</dbReference>
<evidence type="ECO:0000313" key="2">
    <source>
        <dbReference type="Proteomes" id="UP000632454"/>
    </source>
</evidence>
<dbReference type="SUPFAM" id="SSF53756">
    <property type="entry name" value="UDP-Glycosyltransferase/glycogen phosphorylase"/>
    <property type="match status" value="1"/>
</dbReference>
<reference evidence="2" key="1">
    <citation type="journal article" date="2019" name="Int. J. Syst. Evol. Microbiol.">
        <title>The Global Catalogue of Microorganisms (GCM) 10K type strain sequencing project: providing services to taxonomists for standard genome sequencing and annotation.</title>
        <authorList>
            <consortium name="The Broad Institute Genomics Platform"/>
            <consortium name="The Broad Institute Genome Sequencing Center for Infectious Disease"/>
            <person name="Wu L."/>
            <person name="Ma J."/>
        </authorList>
    </citation>
    <scope>NUCLEOTIDE SEQUENCE [LARGE SCALE GENOMIC DNA]</scope>
    <source>
        <strain evidence="2">CCM 7855</strain>
    </source>
</reference>
<proteinExistence type="predicted"/>
<dbReference type="Pfam" id="PF13692">
    <property type="entry name" value="Glyco_trans_1_4"/>
    <property type="match status" value="1"/>
</dbReference>